<feature type="compositionally biased region" description="Low complexity" evidence="1">
    <location>
        <begin position="174"/>
        <end position="189"/>
    </location>
</feature>
<dbReference type="AlphaFoldDB" id="A0A0P8D6L6"/>
<protein>
    <submittedName>
        <fullName evidence="2">Origin recognition complex subunit 6 (ORC6)</fullName>
    </submittedName>
</protein>
<feature type="compositionally biased region" description="Low complexity" evidence="1">
    <location>
        <begin position="70"/>
        <end position="91"/>
    </location>
</feature>
<reference evidence="2 3" key="1">
    <citation type="submission" date="2015-09" db="EMBL/GenBank/DDBJ databases">
        <title>Identification and resolution of microdiversity through metagenomic sequencing of parallel consortia.</title>
        <authorList>
            <person name="Nelson W.C."/>
            <person name="Romine M.F."/>
            <person name="Lindemann S.R."/>
        </authorList>
    </citation>
    <scope>NUCLEOTIDE SEQUENCE [LARGE SCALE GENOMIC DNA]</scope>
    <source>
        <strain evidence="2">Ana</strain>
    </source>
</reference>
<comment type="caution">
    <text evidence="2">The sequence shown here is derived from an EMBL/GenBank/DDBJ whole genome shotgun (WGS) entry which is preliminary data.</text>
</comment>
<feature type="region of interest" description="Disordered" evidence="1">
    <location>
        <begin position="70"/>
        <end position="96"/>
    </location>
</feature>
<sequence length="203" mass="21873">MLKRSSIVRSVARPVGLILVLFAALLSTVLTGCGTLAQQPPTEAVRLAVIQQLTRNQQTIAQALRTTGTAADIAPDTTPGTAPGTASGTTPLKPNFKLDRLSIDSRKKISEKRFQQERYPTDIYKVQGTLETTLTAPGRKIHQSSPFEVYLGTNPPAKPTANSTPKIKNRKSGPVSDPASESASEPAIETWYLIDPDEPTQPQ</sequence>
<gene>
    <name evidence="2" type="ORF">HLUCCA11_23215</name>
</gene>
<dbReference type="EMBL" id="LJZR01000088">
    <property type="protein sequence ID" value="KPQ31697.1"/>
    <property type="molecule type" value="Genomic_DNA"/>
</dbReference>
<evidence type="ECO:0000313" key="3">
    <source>
        <dbReference type="Proteomes" id="UP000050465"/>
    </source>
</evidence>
<dbReference type="PATRIC" id="fig|1666911.3.peg.5447"/>
<name>A0A0P8D6L6_9CYAN</name>
<evidence type="ECO:0000256" key="1">
    <source>
        <dbReference type="SAM" id="MobiDB-lite"/>
    </source>
</evidence>
<proteinExistence type="predicted"/>
<dbReference type="PROSITE" id="PS51257">
    <property type="entry name" value="PROKAR_LIPOPROTEIN"/>
    <property type="match status" value="1"/>
</dbReference>
<evidence type="ECO:0000313" key="2">
    <source>
        <dbReference type="EMBL" id="KPQ31697.1"/>
    </source>
</evidence>
<organism evidence="2 3">
    <name type="scientific">Phormidesmis priestleyi Ana</name>
    <dbReference type="NCBI Taxonomy" id="1666911"/>
    <lineage>
        <taxon>Bacteria</taxon>
        <taxon>Bacillati</taxon>
        <taxon>Cyanobacteriota</taxon>
        <taxon>Cyanophyceae</taxon>
        <taxon>Leptolyngbyales</taxon>
        <taxon>Leptolyngbyaceae</taxon>
        <taxon>Phormidesmis</taxon>
    </lineage>
</organism>
<dbReference type="Proteomes" id="UP000050465">
    <property type="component" value="Unassembled WGS sequence"/>
</dbReference>
<feature type="region of interest" description="Disordered" evidence="1">
    <location>
        <begin position="149"/>
        <end position="203"/>
    </location>
</feature>
<accession>A0A0P8D6L6</accession>